<comment type="caution">
    <text evidence="1">The sequence shown here is derived from an EMBL/GenBank/DDBJ whole genome shotgun (WGS) entry which is preliminary data.</text>
</comment>
<dbReference type="Proteomes" id="UP000094828">
    <property type="component" value="Unassembled WGS sequence"/>
</dbReference>
<proteinExistence type="predicted"/>
<evidence type="ECO:0000313" key="2">
    <source>
        <dbReference type="Proteomes" id="UP000094828"/>
    </source>
</evidence>
<name>A0A1C3EFG5_9PLAN</name>
<sequence>MLRLGAGFDGKQEYVRGLDMFPDGCFPSDASPGENKALFLKIAVTESTEDSHGCGSLRATS</sequence>
<keyword evidence="2" id="KW-1185">Reference proteome</keyword>
<gene>
    <name evidence="1" type="ORF">A6X21_21990</name>
</gene>
<dbReference type="AlphaFoldDB" id="A0A1C3EFG5"/>
<dbReference type="EMBL" id="LYDR01000072">
    <property type="protein sequence ID" value="ODA31944.1"/>
    <property type="molecule type" value="Genomic_DNA"/>
</dbReference>
<dbReference type="STRING" id="1841610.A6X21_21990"/>
<protein>
    <submittedName>
        <fullName evidence="1">Uncharacterized protein</fullName>
    </submittedName>
</protein>
<evidence type="ECO:0000313" key="1">
    <source>
        <dbReference type="EMBL" id="ODA31944.1"/>
    </source>
</evidence>
<accession>A0A1C3EFG5</accession>
<reference evidence="1 2" key="1">
    <citation type="submission" date="2016-05" db="EMBL/GenBank/DDBJ databases">
        <title>Genomic and physiological characterization of Planctopirus sp. isolated from fresh water lake.</title>
        <authorList>
            <person name="Subhash Y."/>
            <person name="Ramana C."/>
        </authorList>
    </citation>
    <scope>NUCLEOTIDE SEQUENCE [LARGE SCALE GENOMIC DNA]</scope>
    <source>
        <strain evidence="1 2">JC280</strain>
    </source>
</reference>
<organism evidence="1 2">
    <name type="scientific">Planctopirus hydrillae</name>
    <dbReference type="NCBI Taxonomy" id="1841610"/>
    <lineage>
        <taxon>Bacteria</taxon>
        <taxon>Pseudomonadati</taxon>
        <taxon>Planctomycetota</taxon>
        <taxon>Planctomycetia</taxon>
        <taxon>Planctomycetales</taxon>
        <taxon>Planctomycetaceae</taxon>
        <taxon>Planctopirus</taxon>
    </lineage>
</organism>